<keyword evidence="4" id="KW-0325">Glycoprotein</keyword>
<dbReference type="Pfam" id="PF04577">
    <property type="entry name" value="Glyco_transf_61"/>
    <property type="match status" value="1"/>
</dbReference>
<gene>
    <name evidence="6" type="ORF">AAHA92_06460</name>
</gene>
<protein>
    <submittedName>
        <fullName evidence="6">Alpha-1,3-arabinosyltransferase XAT3-like</fullName>
    </submittedName>
</protein>
<proteinExistence type="predicted"/>
<dbReference type="GO" id="GO:0000139">
    <property type="term" value="C:Golgi membrane"/>
    <property type="evidence" value="ECO:0007669"/>
    <property type="project" value="UniProtKB-SubCell"/>
</dbReference>
<dbReference type="InterPro" id="IPR007657">
    <property type="entry name" value="Glycosyltransferase_61"/>
</dbReference>
<evidence type="ECO:0000259" key="5">
    <source>
        <dbReference type="Pfam" id="PF04577"/>
    </source>
</evidence>
<evidence type="ECO:0000256" key="4">
    <source>
        <dbReference type="ARBA" id="ARBA00023180"/>
    </source>
</evidence>
<sequence length="359" mass="41084">MCRDSIYCEIEGDIRIEANSSTIFVAKVSSPQSWTVAPCPRKGRTGVKKWQVTTFEQEQSIPMCNQHHRHPAILFSTGGHARNYYHSYADVMFPLYLTSYEFQGEVQFLPTDYDHWWIKRFRQILNKLTNHNVFNIDGQTLMVHCYTKMRIGLKFYKPLVSHPRQSLPSMQTFRSLLREVYSLKREKAQRGRPRLMIIDRKFTRILTNAGEVSRAAAEVGFEVVVVEPEYTKEVSRSVKAINTCDVLVGVHGAGLTNMLYLPNDAVLVEIVPFGSVELFAKVFDESSAGMNLRYLEYKTAANESSLVQKYSTDLPFMRDPESLVPSNKGIISDIRNQNVTVDLGRFKETLVKALELLSH</sequence>
<dbReference type="AlphaFoldDB" id="A0ABD1I5P9"/>
<keyword evidence="3" id="KW-0808">Transferase</keyword>
<dbReference type="GO" id="GO:0016763">
    <property type="term" value="F:pentosyltransferase activity"/>
    <property type="evidence" value="ECO:0007669"/>
    <property type="project" value="UniProtKB-ARBA"/>
</dbReference>
<organism evidence="6 7">
    <name type="scientific">Salvia divinorum</name>
    <name type="common">Maria pastora</name>
    <name type="synonym">Diviner's sage</name>
    <dbReference type="NCBI Taxonomy" id="28513"/>
    <lineage>
        <taxon>Eukaryota</taxon>
        <taxon>Viridiplantae</taxon>
        <taxon>Streptophyta</taxon>
        <taxon>Embryophyta</taxon>
        <taxon>Tracheophyta</taxon>
        <taxon>Spermatophyta</taxon>
        <taxon>Magnoliopsida</taxon>
        <taxon>eudicotyledons</taxon>
        <taxon>Gunneridae</taxon>
        <taxon>Pentapetalae</taxon>
        <taxon>asterids</taxon>
        <taxon>lamiids</taxon>
        <taxon>Lamiales</taxon>
        <taxon>Lamiaceae</taxon>
        <taxon>Nepetoideae</taxon>
        <taxon>Mentheae</taxon>
        <taxon>Salviinae</taxon>
        <taxon>Salvia</taxon>
        <taxon>Salvia subgen. Calosphace</taxon>
    </lineage>
</organism>
<evidence type="ECO:0000313" key="7">
    <source>
        <dbReference type="Proteomes" id="UP001567538"/>
    </source>
</evidence>
<dbReference type="PANTHER" id="PTHR20961:SF149">
    <property type="entry name" value="PROTEIN O-LINKED-MANNOSE BETA-1,4-N-ACETYLGLUCOSAMINYLTRANSFERASE 2-LIKE"/>
    <property type="match status" value="1"/>
</dbReference>
<dbReference type="PANTHER" id="PTHR20961">
    <property type="entry name" value="GLYCOSYLTRANSFERASE"/>
    <property type="match status" value="1"/>
</dbReference>
<reference evidence="6 7" key="1">
    <citation type="submission" date="2024-06" db="EMBL/GenBank/DDBJ databases">
        <title>A chromosome level genome sequence of Diviner's sage (Salvia divinorum).</title>
        <authorList>
            <person name="Ford S.A."/>
            <person name="Ro D.-K."/>
            <person name="Ness R.W."/>
            <person name="Phillips M.A."/>
        </authorList>
    </citation>
    <scope>NUCLEOTIDE SEQUENCE [LARGE SCALE GENOMIC DNA]</scope>
    <source>
        <strain evidence="6">SAF-2024a</strain>
        <tissue evidence="6">Leaf</tissue>
    </source>
</reference>
<evidence type="ECO:0000256" key="1">
    <source>
        <dbReference type="ARBA" id="ARBA00004323"/>
    </source>
</evidence>
<evidence type="ECO:0000256" key="2">
    <source>
        <dbReference type="ARBA" id="ARBA00022676"/>
    </source>
</evidence>
<dbReference type="Proteomes" id="UP001567538">
    <property type="component" value="Unassembled WGS sequence"/>
</dbReference>
<evidence type="ECO:0000313" key="6">
    <source>
        <dbReference type="EMBL" id="KAL1564055.1"/>
    </source>
</evidence>
<keyword evidence="7" id="KW-1185">Reference proteome</keyword>
<comment type="caution">
    <text evidence="6">The sequence shown here is derived from an EMBL/GenBank/DDBJ whole genome shotgun (WGS) entry which is preliminary data.</text>
</comment>
<name>A0ABD1I5P9_SALDI</name>
<dbReference type="InterPro" id="IPR049625">
    <property type="entry name" value="Glyco_transf_61_cat"/>
</dbReference>
<comment type="subcellular location">
    <subcellularLocation>
        <location evidence="1">Golgi apparatus membrane</location>
        <topology evidence="1">Single-pass type II membrane protein</topology>
    </subcellularLocation>
</comment>
<feature type="domain" description="Glycosyltransferase 61 catalytic" evidence="5">
    <location>
        <begin position="84"/>
        <end position="268"/>
    </location>
</feature>
<evidence type="ECO:0000256" key="3">
    <source>
        <dbReference type="ARBA" id="ARBA00022679"/>
    </source>
</evidence>
<keyword evidence="2" id="KW-0328">Glycosyltransferase</keyword>
<dbReference type="EMBL" id="JBEAFC010000003">
    <property type="protein sequence ID" value="KAL1564055.1"/>
    <property type="molecule type" value="Genomic_DNA"/>
</dbReference>
<accession>A0ABD1I5P9</accession>